<dbReference type="PANTHER" id="PTHR45820">
    <property type="entry name" value="FI23527P1"/>
    <property type="match status" value="1"/>
</dbReference>
<keyword evidence="5 7" id="KW-1133">Transmembrane helix</keyword>
<keyword evidence="3 7" id="KW-0812">Transmembrane</keyword>
<organism evidence="9 10">
    <name type="scientific">Mycena belliarum</name>
    <dbReference type="NCBI Taxonomy" id="1033014"/>
    <lineage>
        <taxon>Eukaryota</taxon>
        <taxon>Fungi</taxon>
        <taxon>Dikarya</taxon>
        <taxon>Basidiomycota</taxon>
        <taxon>Agaricomycotina</taxon>
        <taxon>Agaricomycetes</taxon>
        <taxon>Agaricomycetidae</taxon>
        <taxon>Agaricales</taxon>
        <taxon>Marasmiineae</taxon>
        <taxon>Mycenaceae</taxon>
        <taxon>Mycena</taxon>
    </lineage>
</organism>
<evidence type="ECO:0000256" key="3">
    <source>
        <dbReference type="ARBA" id="ARBA00022692"/>
    </source>
</evidence>
<evidence type="ECO:0000259" key="8">
    <source>
        <dbReference type="Pfam" id="PF01545"/>
    </source>
</evidence>
<dbReference type="InterPro" id="IPR027469">
    <property type="entry name" value="Cation_efflux_TMD_sf"/>
</dbReference>
<keyword evidence="4" id="KW-0862">Zinc</keyword>
<dbReference type="SUPFAM" id="SSF161111">
    <property type="entry name" value="Cation efflux protein transmembrane domain-like"/>
    <property type="match status" value="1"/>
</dbReference>
<evidence type="ECO:0000256" key="6">
    <source>
        <dbReference type="ARBA" id="ARBA00023136"/>
    </source>
</evidence>
<dbReference type="GO" id="GO:0006882">
    <property type="term" value="P:intracellular zinc ion homeostasis"/>
    <property type="evidence" value="ECO:0007669"/>
    <property type="project" value="TreeGrafter"/>
</dbReference>
<dbReference type="NCBIfam" id="TIGR01297">
    <property type="entry name" value="CDF"/>
    <property type="match status" value="1"/>
</dbReference>
<dbReference type="GO" id="GO:0016020">
    <property type="term" value="C:membrane"/>
    <property type="evidence" value="ECO:0007669"/>
    <property type="project" value="UniProtKB-SubCell"/>
</dbReference>
<dbReference type="Pfam" id="PF01545">
    <property type="entry name" value="Cation_efflux"/>
    <property type="match status" value="1"/>
</dbReference>
<dbReference type="GO" id="GO:0005385">
    <property type="term" value="F:zinc ion transmembrane transporter activity"/>
    <property type="evidence" value="ECO:0007669"/>
    <property type="project" value="TreeGrafter"/>
</dbReference>
<evidence type="ECO:0000256" key="2">
    <source>
        <dbReference type="ARBA" id="ARBA00008873"/>
    </source>
</evidence>
<dbReference type="InterPro" id="IPR002524">
    <property type="entry name" value="Cation_efflux"/>
</dbReference>
<comment type="caution">
    <text evidence="9">The sequence shown here is derived from an EMBL/GenBank/DDBJ whole genome shotgun (WGS) entry which is preliminary data.</text>
</comment>
<proteinExistence type="inferred from homology"/>
<feature type="domain" description="Cation efflux protein transmembrane" evidence="8">
    <location>
        <begin position="1"/>
        <end position="211"/>
    </location>
</feature>
<evidence type="ECO:0000313" key="9">
    <source>
        <dbReference type="EMBL" id="KAJ7091550.1"/>
    </source>
</evidence>
<feature type="non-terminal residue" evidence="9">
    <location>
        <position position="1"/>
    </location>
</feature>
<dbReference type="Gene3D" id="1.20.1510.10">
    <property type="entry name" value="Cation efflux protein transmembrane domain"/>
    <property type="match status" value="1"/>
</dbReference>
<accession>A0AAD6XTE7</accession>
<evidence type="ECO:0000256" key="7">
    <source>
        <dbReference type="SAM" id="Phobius"/>
    </source>
</evidence>
<feature type="transmembrane region" description="Helical" evidence="7">
    <location>
        <begin position="55"/>
        <end position="77"/>
    </location>
</feature>
<dbReference type="PANTHER" id="PTHR45820:SF5">
    <property type="entry name" value="DIFFUSION FACILITATOR FAMILY METAL ION TRANSPORTER, PUTATIVE-RELATED"/>
    <property type="match status" value="1"/>
</dbReference>
<evidence type="ECO:0000256" key="5">
    <source>
        <dbReference type="ARBA" id="ARBA00022989"/>
    </source>
</evidence>
<comment type="similarity">
    <text evidence="2">Belongs to the cation diffusion facilitator (CDF) transporter (TC 2.A.4) family. SLC30A subfamily.</text>
</comment>
<comment type="subcellular location">
    <subcellularLocation>
        <location evidence="1">Membrane</location>
        <topology evidence="1">Multi-pass membrane protein</topology>
    </subcellularLocation>
</comment>
<dbReference type="EMBL" id="JARJCN010000020">
    <property type="protein sequence ID" value="KAJ7091550.1"/>
    <property type="molecule type" value="Genomic_DNA"/>
</dbReference>
<dbReference type="InterPro" id="IPR058533">
    <property type="entry name" value="Cation_efflux_TM"/>
</dbReference>
<reference evidence="9" key="1">
    <citation type="submission" date="2023-03" db="EMBL/GenBank/DDBJ databases">
        <title>Massive genome expansion in bonnet fungi (Mycena s.s.) driven by repeated elements and novel gene families across ecological guilds.</title>
        <authorList>
            <consortium name="Lawrence Berkeley National Laboratory"/>
            <person name="Harder C.B."/>
            <person name="Miyauchi S."/>
            <person name="Viragh M."/>
            <person name="Kuo A."/>
            <person name="Thoen E."/>
            <person name="Andreopoulos B."/>
            <person name="Lu D."/>
            <person name="Skrede I."/>
            <person name="Drula E."/>
            <person name="Henrissat B."/>
            <person name="Morin E."/>
            <person name="Kohler A."/>
            <person name="Barry K."/>
            <person name="LaButti K."/>
            <person name="Morin E."/>
            <person name="Salamov A."/>
            <person name="Lipzen A."/>
            <person name="Mereny Z."/>
            <person name="Hegedus B."/>
            <person name="Baldrian P."/>
            <person name="Stursova M."/>
            <person name="Weitz H."/>
            <person name="Taylor A."/>
            <person name="Grigoriev I.V."/>
            <person name="Nagy L.G."/>
            <person name="Martin F."/>
            <person name="Kauserud H."/>
        </authorList>
    </citation>
    <scope>NUCLEOTIDE SEQUENCE</scope>
    <source>
        <strain evidence="9">CBHHK173m</strain>
    </source>
</reference>
<feature type="transmembrane region" description="Helical" evidence="7">
    <location>
        <begin position="92"/>
        <end position="110"/>
    </location>
</feature>
<sequence>VGFRTKSLALIADAFHYLNVRPVANITGPADYTSRTSYAVALTGRFTNSFHRAKLVGAFFNCAFLLALALSIFLQSLERFTSIEPIKNPEQVMIIGCIGLCLNIIGLLVVHDHKDSQSHDVVPAAVATDVQFSHKLFPATTVQSNLDLVAVLIHLFGDAMNNVGIILAGTLAWQLHSPIRFYADPAVSLGISLIISATTLPTTIRVARILLEAEAVEPDTDKLKDDLLALPDVLAVHDLHVCLVSRRSYKGSYLGRIS</sequence>
<protein>
    <submittedName>
        <fullName evidence="9">Cation efflux protein</fullName>
    </submittedName>
</protein>
<keyword evidence="10" id="KW-1185">Reference proteome</keyword>
<dbReference type="AlphaFoldDB" id="A0AAD6XTE7"/>
<name>A0AAD6XTE7_9AGAR</name>
<dbReference type="Proteomes" id="UP001222325">
    <property type="component" value="Unassembled WGS sequence"/>
</dbReference>
<gene>
    <name evidence="9" type="ORF">B0H15DRAFT_778087</name>
</gene>
<evidence type="ECO:0000256" key="4">
    <source>
        <dbReference type="ARBA" id="ARBA00022833"/>
    </source>
</evidence>
<evidence type="ECO:0000256" key="1">
    <source>
        <dbReference type="ARBA" id="ARBA00004141"/>
    </source>
</evidence>
<evidence type="ECO:0000313" key="10">
    <source>
        <dbReference type="Proteomes" id="UP001222325"/>
    </source>
</evidence>
<keyword evidence="6 7" id="KW-0472">Membrane</keyword>